<protein>
    <submittedName>
        <fullName evidence="3">Antitoxin ParD1/3/4</fullName>
    </submittedName>
</protein>
<dbReference type="CDD" id="cd22231">
    <property type="entry name" value="RHH_NikR_HicB-like"/>
    <property type="match status" value="1"/>
</dbReference>
<dbReference type="Gene3D" id="6.10.10.120">
    <property type="entry name" value="Antitoxin ParD1-like"/>
    <property type="match status" value="1"/>
</dbReference>
<gene>
    <name evidence="3" type="ORF">QO016_004156</name>
</gene>
<sequence>MPTPRGQMTVILTDELERFVRDKVREGAFATPSEYIRDLVRARYLAEHDRAARLKALDAALAEGLADAEAGRLVPVGEAFARVRAALGIADEDMNA</sequence>
<evidence type="ECO:0000313" key="4">
    <source>
        <dbReference type="Proteomes" id="UP001236369"/>
    </source>
</evidence>
<organism evidence="3 4">
    <name type="scientific">Methylobacterium persicinum</name>
    <dbReference type="NCBI Taxonomy" id="374426"/>
    <lineage>
        <taxon>Bacteria</taxon>
        <taxon>Pseudomonadati</taxon>
        <taxon>Pseudomonadota</taxon>
        <taxon>Alphaproteobacteria</taxon>
        <taxon>Hyphomicrobiales</taxon>
        <taxon>Methylobacteriaceae</taxon>
        <taxon>Methylobacterium</taxon>
    </lineage>
</organism>
<dbReference type="Pfam" id="PF03693">
    <property type="entry name" value="ParD_antitoxin"/>
    <property type="match status" value="1"/>
</dbReference>
<evidence type="ECO:0000256" key="2">
    <source>
        <dbReference type="ARBA" id="ARBA00022649"/>
    </source>
</evidence>
<dbReference type="NCBIfam" id="TIGR02606">
    <property type="entry name" value="antidote_CC2985"/>
    <property type="match status" value="1"/>
</dbReference>
<reference evidence="3 4" key="1">
    <citation type="submission" date="2023-07" db="EMBL/GenBank/DDBJ databases">
        <title>Genomic Encyclopedia of Type Strains, Phase IV (KMG-IV): sequencing the most valuable type-strain genomes for metagenomic binning, comparative biology and taxonomic classification.</title>
        <authorList>
            <person name="Goeker M."/>
        </authorList>
    </citation>
    <scope>NUCLEOTIDE SEQUENCE [LARGE SCALE GENOMIC DNA]</scope>
    <source>
        <strain evidence="3 4">DSM 19562</strain>
    </source>
</reference>
<dbReference type="PANTHER" id="PTHR36582:SF2">
    <property type="entry name" value="ANTITOXIN PARD"/>
    <property type="match status" value="1"/>
</dbReference>
<dbReference type="Proteomes" id="UP001236369">
    <property type="component" value="Unassembled WGS sequence"/>
</dbReference>
<evidence type="ECO:0000256" key="1">
    <source>
        <dbReference type="ARBA" id="ARBA00008580"/>
    </source>
</evidence>
<dbReference type="InterPro" id="IPR022789">
    <property type="entry name" value="ParD"/>
</dbReference>
<evidence type="ECO:0000313" key="3">
    <source>
        <dbReference type="EMBL" id="MDQ0444639.1"/>
    </source>
</evidence>
<dbReference type="EMBL" id="JAUSVV010000014">
    <property type="protein sequence ID" value="MDQ0444639.1"/>
    <property type="molecule type" value="Genomic_DNA"/>
</dbReference>
<dbReference type="RefSeq" id="WP_238249423.1">
    <property type="nucleotide sequence ID" value="NZ_BPQX01000030.1"/>
</dbReference>
<dbReference type="InterPro" id="IPR038296">
    <property type="entry name" value="ParD_sf"/>
</dbReference>
<keyword evidence="4" id="KW-1185">Reference proteome</keyword>
<dbReference type="PANTHER" id="PTHR36582">
    <property type="entry name" value="ANTITOXIN PARD"/>
    <property type="match status" value="1"/>
</dbReference>
<comment type="similarity">
    <text evidence="1">Belongs to the ParD antitoxin family.</text>
</comment>
<keyword evidence="2" id="KW-1277">Toxin-antitoxin system</keyword>
<dbReference type="SUPFAM" id="SSF47598">
    <property type="entry name" value="Ribbon-helix-helix"/>
    <property type="match status" value="1"/>
</dbReference>
<accession>A0ABU0HQN6</accession>
<dbReference type="InterPro" id="IPR010985">
    <property type="entry name" value="Ribbon_hlx_hlx"/>
</dbReference>
<proteinExistence type="inferred from homology"/>
<name>A0ABU0HQN6_9HYPH</name>
<comment type="caution">
    <text evidence="3">The sequence shown here is derived from an EMBL/GenBank/DDBJ whole genome shotgun (WGS) entry which is preliminary data.</text>
</comment>